<dbReference type="AlphaFoldDB" id="A0A226D2L9"/>
<keyword evidence="3" id="KW-1185">Reference proteome</keyword>
<protein>
    <submittedName>
        <fullName evidence="2">Uncharacterized protein</fullName>
    </submittedName>
</protein>
<sequence>MATDLRATPKRSDLSLANLPKEYRSFEIVHWLSIDPYGNLILPLHITIYTLMMFASAILVQNSQNIGGKTKCIRSCHKRGDGKRPRASTSSSSTHSDLSPTPQSVLKKGRTLRDEIEQEFGEMEQLPSKLDMLCKKFDERFDQLAKDIGGLGRNHESQLRGVKIAIKALAGERRSRNLIVLGVPEFKNQQTGRDDIPSSLKYLGEEMKLNAMDMDYDDCFRMGRFSTHAAKPRPILIKFVRTRDKQQFWQQRFALKGTKGITIRPDQPQEIRAAESILYKKYLEEKSYDHSLRSFFSRGAIHITKDKAVIRKYGINDQGQPTQIA</sequence>
<comment type="caution">
    <text evidence="2">The sequence shown here is derived from an EMBL/GenBank/DDBJ whole genome shotgun (WGS) entry which is preliminary data.</text>
</comment>
<reference evidence="2 3" key="1">
    <citation type="submission" date="2015-12" db="EMBL/GenBank/DDBJ databases">
        <title>The genome of Folsomia candida.</title>
        <authorList>
            <person name="Faddeeva A."/>
            <person name="Derks M.F."/>
            <person name="Anvar Y."/>
            <person name="Smit S."/>
            <person name="Van Straalen N."/>
            <person name="Roelofs D."/>
        </authorList>
    </citation>
    <scope>NUCLEOTIDE SEQUENCE [LARGE SCALE GENOMIC DNA]</scope>
    <source>
        <strain evidence="2 3">VU population</strain>
        <tissue evidence="2">Whole body</tissue>
    </source>
</reference>
<feature type="compositionally biased region" description="Low complexity" evidence="1">
    <location>
        <begin position="88"/>
        <end position="101"/>
    </location>
</feature>
<proteinExistence type="predicted"/>
<dbReference type="EMBL" id="LNIX01000039">
    <property type="protein sequence ID" value="OXA39403.1"/>
    <property type="molecule type" value="Genomic_DNA"/>
</dbReference>
<evidence type="ECO:0000313" key="2">
    <source>
        <dbReference type="EMBL" id="OXA39403.1"/>
    </source>
</evidence>
<accession>A0A226D2L9</accession>
<feature type="region of interest" description="Disordered" evidence="1">
    <location>
        <begin position="76"/>
        <end position="108"/>
    </location>
</feature>
<gene>
    <name evidence="2" type="ORF">Fcan01_25906</name>
</gene>
<dbReference type="Proteomes" id="UP000198287">
    <property type="component" value="Unassembled WGS sequence"/>
</dbReference>
<evidence type="ECO:0000313" key="3">
    <source>
        <dbReference type="Proteomes" id="UP000198287"/>
    </source>
</evidence>
<organism evidence="2 3">
    <name type="scientific">Folsomia candida</name>
    <name type="common">Springtail</name>
    <dbReference type="NCBI Taxonomy" id="158441"/>
    <lineage>
        <taxon>Eukaryota</taxon>
        <taxon>Metazoa</taxon>
        <taxon>Ecdysozoa</taxon>
        <taxon>Arthropoda</taxon>
        <taxon>Hexapoda</taxon>
        <taxon>Collembola</taxon>
        <taxon>Entomobryomorpha</taxon>
        <taxon>Isotomoidea</taxon>
        <taxon>Isotomidae</taxon>
        <taxon>Proisotominae</taxon>
        <taxon>Folsomia</taxon>
    </lineage>
</organism>
<dbReference type="Gene3D" id="3.30.70.1820">
    <property type="entry name" value="L1 transposable element, RRM domain"/>
    <property type="match status" value="1"/>
</dbReference>
<evidence type="ECO:0000256" key="1">
    <source>
        <dbReference type="SAM" id="MobiDB-lite"/>
    </source>
</evidence>
<name>A0A226D2L9_FOLCA</name>